<sequence length="185" mass="20339">MPATIEQAMHAIIPAGGAGERVSGTKDHDVMNDQAMTDADQLWALVMEWGKWFAMSTGVQRPDALGVLLGDDRDVAGVSVRATPSQAATGARTVTAWLQSHLEGFAYDSSIGVMHDSVTELVSLLGNRYGLRERKLTYRRRICPVCVDGRISASWVDDQLQVRCEYCWTEWPVTAEELQGVLQSV</sequence>
<dbReference type="EMBL" id="FUHU01000031">
    <property type="protein sequence ID" value="SJM60923.1"/>
    <property type="molecule type" value="Genomic_DNA"/>
</dbReference>
<name>A0A1R4FYL3_9MICO</name>
<dbReference type="AlphaFoldDB" id="A0A1R4FYL3"/>
<evidence type="ECO:0000313" key="1">
    <source>
        <dbReference type="EMBL" id="SJM60923.1"/>
    </source>
</evidence>
<accession>A0A1R4FYL3</accession>
<keyword evidence="2" id="KW-1185">Reference proteome</keyword>
<evidence type="ECO:0000313" key="2">
    <source>
        <dbReference type="Proteomes" id="UP000195787"/>
    </source>
</evidence>
<organism evidence="1 2">
    <name type="scientific">Agrococcus casei LMG 22410</name>
    <dbReference type="NCBI Taxonomy" id="1255656"/>
    <lineage>
        <taxon>Bacteria</taxon>
        <taxon>Bacillati</taxon>
        <taxon>Actinomycetota</taxon>
        <taxon>Actinomycetes</taxon>
        <taxon>Micrococcales</taxon>
        <taxon>Microbacteriaceae</taxon>
        <taxon>Agrococcus</taxon>
    </lineage>
</organism>
<dbReference type="Proteomes" id="UP000195787">
    <property type="component" value="Unassembled WGS sequence"/>
</dbReference>
<proteinExistence type="predicted"/>
<protein>
    <submittedName>
        <fullName evidence="1">Uncharacterized protein</fullName>
    </submittedName>
</protein>
<reference evidence="1 2" key="1">
    <citation type="submission" date="2017-02" db="EMBL/GenBank/DDBJ databases">
        <authorList>
            <person name="Peterson S.W."/>
        </authorList>
    </citation>
    <scope>NUCLEOTIDE SEQUENCE [LARGE SCALE GENOMIC DNA]</scope>
    <source>
        <strain evidence="1 2">LMG 22410</strain>
    </source>
</reference>
<gene>
    <name evidence="1" type="ORF">CZ674_07430</name>
</gene>